<organism evidence="1 2">
    <name type="scientific">Candidatus Hydrogenosomobacter endosymbioticus</name>
    <dbReference type="NCBI Taxonomy" id="2558174"/>
    <lineage>
        <taxon>Bacteria</taxon>
        <taxon>Pseudomonadati</taxon>
        <taxon>Pseudomonadota</taxon>
        <taxon>Alphaproteobacteria</taxon>
        <taxon>Holosporales</taxon>
        <taxon>Holosporaceae</taxon>
        <taxon>Candidatus Hydrogenosomobacter</taxon>
    </lineage>
</organism>
<dbReference type="EMBL" id="AP025225">
    <property type="protein sequence ID" value="BDB96483.1"/>
    <property type="molecule type" value="Genomic_DNA"/>
</dbReference>
<reference evidence="1" key="1">
    <citation type="submission" date="2021-10" db="EMBL/GenBank/DDBJ databases">
        <title>Genome Sequence of The Candidatus Hydrogeosomobacter endosymbioticus, an Intracellular Bacterial Symbiont of the Anaerobic Ciliate GW7.</title>
        <authorList>
            <person name="Shiohama Y."/>
            <person name="Shinzato N."/>
        </authorList>
    </citation>
    <scope>NUCLEOTIDE SEQUENCE [LARGE SCALE GENOMIC DNA]</scope>
    <source>
        <strain evidence="1">200920</strain>
    </source>
</reference>
<sequence length="82" mass="9092">MIHAPNITIAMNRQKAKYSLKKMGLLTKNAKSFAKHAEAMAIQTLQHIKAVAIYASESIPATILLFHFITSIEEIAIDKIKA</sequence>
<evidence type="ECO:0000313" key="2">
    <source>
        <dbReference type="Proteomes" id="UP001320209"/>
    </source>
</evidence>
<evidence type="ECO:0000313" key="1">
    <source>
        <dbReference type="EMBL" id="BDB96483.1"/>
    </source>
</evidence>
<name>A0ABN6L3K0_9PROT</name>
<dbReference type="Proteomes" id="UP001320209">
    <property type="component" value="Chromosome"/>
</dbReference>
<proteinExistence type="predicted"/>
<protein>
    <submittedName>
        <fullName evidence="1">Uncharacterized protein</fullName>
    </submittedName>
</protein>
<accession>A0ABN6L3K0</accession>
<gene>
    <name evidence="1" type="ORF">HYD_6160</name>
</gene>
<keyword evidence="2" id="KW-1185">Reference proteome</keyword>